<keyword evidence="12 16" id="KW-0067">ATP-binding</keyword>
<evidence type="ECO:0000256" key="11">
    <source>
        <dbReference type="ARBA" id="ARBA00022777"/>
    </source>
</evidence>
<dbReference type="GO" id="GO:0004150">
    <property type="term" value="F:dihydroneopterin aldolase activity"/>
    <property type="evidence" value="ECO:0007669"/>
    <property type="project" value="UniProtKB-UniRule"/>
</dbReference>
<protein>
    <recommendedName>
        <fullName evidence="16">Folic acid synthesis protein fol1</fullName>
    </recommendedName>
</protein>
<dbReference type="SUPFAM" id="SSF55083">
    <property type="entry name" value="6-hydroxymethyl-7,8-dihydropterin pyrophosphokinase, HPPK"/>
    <property type="match status" value="1"/>
</dbReference>
<dbReference type="NCBIfam" id="TIGR01498">
    <property type="entry name" value="folK"/>
    <property type="match status" value="1"/>
</dbReference>
<comment type="catalytic activity">
    <reaction evidence="1">
        <text>(7,8-dihydropterin-6-yl)methyl diphosphate + 4-aminobenzoate = 7,8-dihydropteroate + diphosphate</text>
        <dbReference type="Rhea" id="RHEA:19949"/>
        <dbReference type="ChEBI" id="CHEBI:17836"/>
        <dbReference type="ChEBI" id="CHEBI:17839"/>
        <dbReference type="ChEBI" id="CHEBI:33019"/>
        <dbReference type="ChEBI" id="CHEBI:72950"/>
        <dbReference type="EC" id="2.5.1.15"/>
    </reaction>
</comment>
<comment type="similarity">
    <text evidence="6 16">In the N-terminal section; belongs to the DHNA family.</text>
</comment>
<evidence type="ECO:0000256" key="9">
    <source>
        <dbReference type="ARBA" id="ARBA00022723"/>
    </source>
</evidence>
<dbReference type="InterPro" id="IPR043133">
    <property type="entry name" value="GTP-CH-I_C/QueF"/>
</dbReference>
<dbReference type="GO" id="GO:0046656">
    <property type="term" value="P:folic acid biosynthetic process"/>
    <property type="evidence" value="ECO:0007669"/>
    <property type="project" value="UniProtKB-UniRule"/>
</dbReference>
<evidence type="ECO:0000256" key="3">
    <source>
        <dbReference type="ARBA" id="ARBA00001946"/>
    </source>
</evidence>
<dbReference type="Gene3D" id="3.20.20.20">
    <property type="entry name" value="Dihydropteroate synthase-like"/>
    <property type="match status" value="1"/>
</dbReference>
<keyword evidence="14 16" id="KW-0289">Folate biosynthesis</keyword>
<dbReference type="Gene3D" id="3.30.70.560">
    <property type="entry name" value="7,8-Dihydro-6-hydroxymethylpterin-pyrophosphokinase HPPK"/>
    <property type="match status" value="1"/>
</dbReference>
<evidence type="ECO:0000256" key="15">
    <source>
        <dbReference type="ARBA" id="ARBA00023268"/>
    </source>
</evidence>
<keyword evidence="10 16" id="KW-0547">Nucleotide-binding</keyword>
<dbReference type="CDD" id="cd00483">
    <property type="entry name" value="HPPK"/>
    <property type="match status" value="1"/>
</dbReference>
<name>A0A9P8PK92_WICPI</name>
<comment type="similarity">
    <text evidence="7 16">In the C-terminal section; belongs to the DHPS family.</text>
</comment>
<evidence type="ECO:0000313" key="19">
    <source>
        <dbReference type="Proteomes" id="UP000774326"/>
    </source>
</evidence>
<dbReference type="Proteomes" id="UP000774326">
    <property type="component" value="Unassembled WGS sequence"/>
</dbReference>
<dbReference type="FunFam" id="3.20.20.20:FF:000014">
    <property type="entry name" value="Folic acid synthesis protein fol1"/>
    <property type="match status" value="1"/>
</dbReference>
<dbReference type="InterPro" id="IPR045031">
    <property type="entry name" value="DHP_synth-like"/>
</dbReference>
<evidence type="ECO:0000256" key="14">
    <source>
        <dbReference type="ARBA" id="ARBA00022909"/>
    </source>
</evidence>
<keyword evidence="13 16" id="KW-0460">Magnesium</keyword>
<evidence type="ECO:0000256" key="12">
    <source>
        <dbReference type="ARBA" id="ARBA00022840"/>
    </source>
</evidence>
<comment type="pathway">
    <text evidence="4">Cofactor biosynthesis; tetrahydrofolate biosynthesis; 7,8-dihydrofolate from 2-amino-4-hydroxy-6-hydroxymethyl-7,8-dihydropteridine diphosphate and 4-aminobenzoate: step 1/2.</text>
</comment>
<dbReference type="InterPro" id="IPR000550">
    <property type="entry name" value="Hppk"/>
</dbReference>
<dbReference type="GO" id="GO:0003848">
    <property type="term" value="F:2-amino-4-hydroxy-6-hydroxymethyldihydropteridine diphosphokinase activity"/>
    <property type="evidence" value="ECO:0007669"/>
    <property type="project" value="UniProtKB-UniRule"/>
</dbReference>
<comment type="pathway">
    <text evidence="5">Cofactor biosynthesis; tetrahydrofolate biosynthesis; 2-amino-4-hydroxy-6-hydroxymethyl-7,8-dihydropteridine diphosphate from 7,8-dihydroneopterin triphosphate: step 4/4.</text>
</comment>
<dbReference type="Pfam" id="PF01288">
    <property type="entry name" value="HPPK"/>
    <property type="match status" value="1"/>
</dbReference>
<dbReference type="Pfam" id="PF02152">
    <property type="entry name" value="FolB"/>
    <property type="match status" value="2"/>
</dbReference>
<dbReference type="InterPro" id="IPR011005">
    <property type="entry name" value="Dihydropteroate_synth-like_sf"/>
</dbReference>
<dbReference type="GO" id="GO:0005740">
    <property type="term" value="C:mitochondrial envelope"/>
    <property type="evidence" value="ECO:0007669"/>
    <property type="project" value="TreeGrafter"/>
</dbReference>
<dbReference type="GO" id="GO:0046654">
    <property type="term" value="P:tetrahydrofolate biosynthetic process"/>
    <property type="evidence" value="ECO:0007669"/>
    <property type="project" value="UniProtKB-UniRule"/>
</dbReference>
<dbReference type="InterPro" id="IPR000489">
    <property type="entry name" value="Pterin-binding_dom"/>
</dbReference>
<dbReference type="GO" id="GO:0016301">
    <property type="term" value="F:kinase activity"/>
    <property type="evidence" value="ECO:0007669"/>
    <property type="project" value="UniProtKB-UniRule"/>
</dbReference>
<dbReference type="InterPro" id="IPR016261">
    <property type="entry name" value="Folic_acid_synth"/>
</dbReference>
<evidence type="ECO:0000256" key="10">
    <source>
        <dbReference type="ARBA" id="ARBA00022741"/>
    </source>
</evidence>
<dbReference type="Gene3D" id="3.30.1130.10">
    <property type="match status" value="2"/>
</dbReference>
<evidence type="ECO:0000256" key="6">
    <source>
        <dbReference type="ARBA" id="ARBA00009640"/>
    </source>
</evidence>
<feature type="domain" description="Pterin-binding" evidence="17">
    <location>
        <begin position="502"/>
        <end position="797"/>
    </location>
</feature>
<dbReference type="InterPro" id="IPR006390">
    <property type="entry name" value="DHP_synth_dom"/>
</dbReference>
<dbReference type="PROSITE" id="PS00793">
    <property type="entry name" value="DHPS_2"/>
    <property type="match status" value="1"/>
</dbReference>
<dbReference type="SMART" id="SM00905">
    <property type="entry name" value="FolB"/>
    <property type="match status" value="2"/>
</dbReference>
<dbReference type="PIRSF" id="PIRSF000741">
    <property type="entry name" value="Folic_acid_synth"/>
    <property type="match status" value="1"/>
</dbReference>
<dbReference type="NCBIfam" id="TIGR00526">
    <property type="entry name" value="folB_dom"/>
    <property type="match status" value="2"/>
</dbReference>
<keyword evidence="16" id="KW-0456">Lyase</keyword>
<accession>A0A9P8PK92</accession>
<dbReference type="GO" id="GO:0005524">
    <property type="term" value="F:ATP binding"/>
    <property type="evidence" value="ECO:0007669"/>
    <property type="project" value="UniProtKB-UniRule"/>
</dbReference>
<keyword evidence="11 16" id="KW-0418">Kinase</keyword>
<dbReference type="SUPFAM" id="SSF51717">
    <property type="entry name" value="Dihydropteroate synthetase-like"/>
    <property type="match status" value="1"/>
</dbReference>
<comment type="catalytic activity">
    <reaction evidence="2">
        <text>6-hydroxymethyl-7,8-dihydropterin + ATP = (7,8-dihydropterin-6-yl)methyl diphosphate + AMP + H(+)</text>
        <dbReference type="Rhea" id="RHEA:11412"/>
        <dbReference type="ChEBI" id="CHEBI:15378"/>
        <dbReference type="ChEBI" id="CHEBI:30616"/>
        <dbReference type="ChEBI" id="CHEBI:44841"/>
        <dbReference type="ChEBI" id="CHEBI:72950"/>
        <dbReference type="ChEBI" id="CHEBI:456215"/>
        <dbReference type="EC" id="2.7.6.3"/>
    </reaction>
</comment>
<reference evidence="18" key="1">
    <citation type="journal article" date="2021" name="Open Biol.">
        <title>Shared evolutionary footprints suggest mitochondrial oxidative damage underlies multiple complex I losses in fungi.</title>
        <authorList>
            <person name="Schikora-Tamarit M.A."/>
            <person name="Marcet-Houben M."/>
            <person name="Nosek J."/>
            <person name="Gabaldon T."/>
        </authorList>
    </citation>
    <scope>NUCLEOTIDE SEQUENCE</scope>
    <source>
        <strain evidence="18">CBS2887</strain>
    </source>
</reference>
<evidence type="ECO:0000256" key="5">
    <source>
        <dbReference type="ARBA" id="ARBA00005051"/>
    </source>
</evidence>
<evidence type="ECO:0000256" key="7">
    <source>
        <dbReference type="ARBA" id="ARBA00009951"/>
    </source>
</evidence>
<dbReference type="NCBIfam" id="TIGR01496">
    <property type="entry name" value="DHPS"/>
    <property type="match status" value="1"/>
</dbReference>
<dbReference type="CDD" id="cd00739">
    <property type="entry name" value="DHPS"/>
    <property type="match status" value="1"/>
</dbReference>
<evidence type="ECO:0000259" key="17">
    <source>
        <dbReference type="PROSITE" id="PS50972"/>
    </source>
</evidence>
<dbReference type="InterPro" id="IPR035907">
    <property type="entry name" value="Hppk_sf"/>
</dbReference>
<dbReference type="PANTHER" id="PTHR20941">
    <property type="entry name" value="FOLATE SYNTHESIS PROTEINS"/>
    <property type="match status" value="1"/>
</dbReference>
<evidence type="ECO:0000256" key="13">
    <source>
        <dbReference type="ARBA" id="ARBA00022842"/>
    </source>
</evidence>
<gene>
    <name evidence="18" type="ORF">WICPIJ_009986</name>
</gene>
<evidence type="ECO:0000256" key="2">
    <source>
        <dbReference type="ARBA" id="ARBA00000198"/>
    </source>
</evidence>
<dbReference type="GO" id="GO:0046872">
    <property type="term" value="F:metal ion binding"/>
    <property type="evidence" value="ECO:0007669"/>
    <property type="project" value="UniProtKB-UniRule"/>
</dbReference>
<keyword evidence="19" id="KW-1185">Reference proteome</keyword>
<keyword evidence="15" id="KW-0511">Multifunctional enzyme</keyword>
<proteinExistence type="inferred from homology"/>
<dbReference type="EMBL" id="JAEUBG010005739">
    <property type="protein sequence ID" value="KAH3672939.1"/>
    <property type="molecule type" value="Genomic_DNA"/>
</dbReference>
<comment type="similarity">
    <text evidence="16">In the central section; belongs to the HPPK family.</text>
</comment>
<organism evidence="18 19">
    <name type="scientific">Wickerhamomyces pijperi</name>
    <name type="common">Yeast</name>
    <name type="synonym">Pichia pijperi</name>
    <dbReference type="NCBI Taxonomy" id="599730"/>
    <lineage>
        <taxon>Eukaryota</taxon>
        <taxon>Fungi</taxon>
        <taxon>Dikarya</taxon>
        <taxon>Ascomycota</taxon>
        <taxon>Saccharomycotina</taxon>
        <taxon>Saccharomycetes</taxon>
        <taxon>Phaffomycetales</taxon>
        <taxon>Wickerhamomycetaceae</taxon>
        <taxon>Wickerhamomyces</taxon>
    </lineage>
</organism>
<evidence type="ECO:0000256" key="16">
    <source>
        <dbReference type="PIRNR" id="PIRNR000741"/>
    </source>
</evidence>
<dbReference type="Pfam" id="PF00809">
    <property type="entry name" value="Pterin_bind"/>
    <property type="match status" value="1"/>
</dbReference>
<dbReference type="PANTHER" id="PTHR20941:SF1">
    <property type="entry name" value="FOLIC ACID SYNTHESIS PROTEIN FOL1"/>
    <property type="match status" value="1"/>
</dbReference>
<dbReference type="GO" id="GO:0004156">
    <property type="term" value="F:dihydropteroate synthase activity"/>
    <property type="evidence" value="ECO:0007669"/>
    <property type="project" value="UniProtKB-UniRule"/>
</dbReference>
<dbReference type="SUPFAM" id="SSF55620">
    <property type="entry name" value="Tetrahydrobiopterin biosynthesis enzymes-like"/>
    <property type="match status" value="2"/>
</dbReference>
<sequence length="807" mass="89672">MSSTLPTPPTTASTNDTKALDKVLITKLHSQAITGTDYWSRPTLQPIEITIELSTNFAESSQTDDLIHSLNYAVISRNVLTYLDSKKAFNFKTLEGVTEGICDVVLDEKKGGGDVAKVLVHAEKTEIRCDSIEIELNREKINGVVGLKQGKQNLDVVRINALKLQTLIGVFTFERLKKQYVSFDFDVQFNKSFNYYAMIEDVSNYVEKSNFKTVEALIESVCQVIIQNHQIISVKGRVTKPNAITFANGVGVEIIRTRVDFLNSPKIAITESSSGNEDIIDAFNLPTNTLNTEVKESGNIAYIAFGSNVGNQVANITEAINLINSSTHSKVLQTSSLYESEPMYHLDQPKFLNGVFQLSTSLNPEQLLKYLKEIEYDHMQRIKLIENGPRSIDLDILLYNELVMNTPELTIPHIRMIERTFVMQPLCELISEDKVHPVTAEPYHEHLKQLYDGEKSQDVSVQKDNLLKCCVPLINNYSSTTTTATTTMSLTFDPSSKSTERTKIMGILNTTPDSFSDGGKNTSLEVALANALEMVNNGAEILDIGGVSTRPGSKDPGFEEEYQRVVPLVRAIRASDNLKLRDVVISIDTYRSEVAKAALQAGADIINDISMGLYDDKMFQVIAESGAPYILNHTRGTPETMSSLNHYVENENHDLVEQYQHDTDLNHSDKVLLTAIARELSIQVQKAIAQGVKRWQLIIDPGIGFAKNLRQNLTLIKGTPLIKSYSLKNQAMDQYTSLVGLPILLGPSRKRFIGELTHEKEASERVGSTGAVVMACVGFGSDIVRVHDVKEVNKVVKVADALYRDLI</sequence>
<dbReference type="InterPro" id="IPR006157">
    <property type="entry name" value="FolB_dom"/>
</dbReference>
<reference evidence="18" key="2">
    <citation type="submission" date="2021-01" db="EMBL/GenBank/DDBJ databases">
        <authorList>
            <person name="Schikora-Tamarit M.A."/>
        </authorList>
    </citation>
    <scope>NUCLEOTIDE SEQUENCE</scope>
    <source>
        <strain evidence="18">CBS2887</strain>
    </source>
</reference>
<dbReference type="PROSITE" id="PS50972">
    <property type="entry name" value="PTERIN_BINDING"/>
    <property type="match status" value="1"/>
</dbReference>
<comment type="caution">
    <text evidence="18">The sequence shown here is derived from an EMBL/GenBank/DDBJ whole genome shotgun (WGS) entry which is preliminary data.</text>
</comment>
<evidence type="ECO:0000256" key="1">
    <source>
        <dbReference type="ARBA" id="ARBA00000012"/>
    </source>
</evidence>
<dbReference type="OrthoDB" id="615426at2759"/>
<dbReference type="PROSITE" id="PS00792">
    <property type="entry name" value="DHPS_1"/>
    <property type="match status" value="1"/>
</dbReference>
<keyword evidence="9 16" id="KW-0479">Metal-binding</keyword>
<evidence type="ECO:0000313" key="18">
    <source>
        <dbReference type="EMBL" id="KAH3672939.1"/>
    </source>
</evidence>
<evidence type="ECO:0000256" key="8">
    <source>
        <dbReference type="ARBA" id="ARBA00022679"/>
    </source>
</evidence>
<evidence type="ECO:0000256" key="4">
    <source>
        <dbReference type="ARBA" id="ARBA00004763"/>
    </source>
</evidence>
<dbReference type="AlphaFoldDB" id="A0A9P8PK92"/>
<comment type="cofactor">
    <cofactor evidence="3 16">
        <name>Mg(2+)</name>
        <dbReference type="ChEBI" id="CHEBI:18420"/>
    </cofactor>
</comment>
<comment type="function">
    <text evidence="16">Catalyzes three sequential steps of tetrahydrofolate biosynthesis.</text>
</comment>
<keyword evidence="8 16" id="KW-0808">Transferase</keyword>